<dbReference type="GO" id="GO:0044874">
    <property type="term" value="P:lipoprotein localization to outer membrane"/>
    <property type="evidence" value="ECO:0007669"/>
    <property type="project" value="TreeGrafter"/>
</dbReference>
<comment type="similarity">
    <text evidence="2">Belongs to the ABC-4 integral membrane protein family. LolC/E subfamily.</text>
</comment>
<comment type="caution">
    <text evidence="10">The sequence shown here is derived from an EMBL/GenBank/DDBJ whole genome shotgun (WGS) entry which is preliminary data.</text>
</comment>
<feature type="transmembrane region" description="Helical" evidence="7">
    <location>
        <begin position="281"/>
        <end position="306"/>
    </location>
</feature>
<dbReference type="AlphaFoldDB" id="A0A101HKJ5"/>
<evidence type="ECO:0000313" key="10">
    <source>
        <dbReference type="EMBL" id="KUK78531.1"/>
    </source>
</evidence>
<evidence type="ECO:0000256" key="4">
    <source>
        <dbReference type="ARBA" id="ARBA00022692"/>
    </source>
</evidence>
<dbReference type="InterPro" id="IPR051447">
    <property type="entry name" value="Lipoprotein-release_system"/>
</dbReference>
<dbReference type="PANTHER" id="PTHR30489">
    <property type="entry name" value="LIPOPROTEIN-RELEASING SYSTEM TRANSMEMBRANE PROTEIN LOLE"/>
    <property type="match status" value="1"/>
</dbReference>
<proteinExistence type="inferred from homology"/>
<dbReference type="PANTHER" id="PTHR30489:SF0">
    <property type="entry name" value="LIPOPROTEIN-RELEASING SYSTEM TRANSMEMBRANE PROTEIN LOLE"/>
    <property type="match status" value="1"/>
</dbReference>
<feature type="domain" description="MacB-like periplasmic core" evidence="9">
    <location>
        <begin position="29"/>
        <end position="242"/>
    </location>
</feature>
<evidence type="ECO:0000256" key="1">
    <source>
        <dbReference type="ARBA" id="ARBA00004651"/>
    </source>
</evidence>
<feature type="transmembrane region" description="Helical" evidence="7">
    <location>
        <begin position="378"/>
        <end position="404"/>
    </location>
</feature>
<reference evidence="11" key="1">
    <citation type="journal article" date="2015" name="MBio">
        <title>Genome-Resolved Metagenomic Analysis Reveals Roles for Candidate Phyla and Other Microbial Community Members in Biogeochemical Transformations in Oil Reservoirs.</title>
        <authorList>
            <person name="Hu P."/>
            <person name="Tom L."/>
            <person name="Singh A."/>
            <person name="Thomas B.C."/>
            <person name="Baker B.J."/>
            <person name="Piceno Y.M."/>
            <person name="Andersen G.L."/>
            <person name="Banfield J.F."/>
        </authorList>
    </citation>
    <scope>NUCLEOTIDE SEQUENCE [LARGE SCALE GENOMIC DNA]</scope>
</reference>
<keyword evidence="5 7" id="KW-1133">Transmembrane helix</keyword>
<dbReference type="EMBL" id="LGGN01000023">
    <property type="protein sequence ID" value="KUK78531.1"/>
    <property type="molecule type" value="Genomic_DNA"/>
</dbReference>
<evidence type="ECO:0000256" key="3">
    <source>
        <dbReference type="ARBA" id="ARBA00022475"/>
    </source>
</evidence>
<sequence>MNTELFIARRIYQGDKQNNKRVSSPAIRIAITGIALGLAVMLVAVCIIVGFKKEVRAKVVGFGSHIQVTAFDSNNSYELAPIAFSDTLAELLTTHSAISHIQEYITKPGIIKTDDDFMGVVLKGVSESYDWEFFRKNMVMGEVIQSGDTTTGNRAILSREIADKLQLKLGDSFTCYFVQEPVRARRFTIAGIYETNFEEYDKLYAITEKEVLTSLNGWEEDMVSGIELLVKDYDNLDQTTQDLFFTLASYTDRLGNNLYTRSIKDINPMIFNWLDLLDMNVWVIIILMLVVSGFTMISGLLIIILERTNMIGMLKSMGARDFSIRKVFLYLSAFLIGQGMLWGNVVALLFCFVQDRWQILKLDPSTYYLSAVPVDLNLLYIILLNIGTLLVSLLMMIGPSYLVARITPARSIRFE</sequence>
<dbReference type="GO" id="GO:0098797">
    <property type="term" value="C:plasma membrane protein complex"/>
    <property type="evidence" value="ECO:0007669"/>
    <property type="project" value="TreeGrafter"/>
</dbReference>
<evidence type="ECO:0000256" key="7">
    <source>
        <dbReference type="SAM" id="Phobius"/>
    </source>
</evidence>
<feature type="transmembrane region" description="Helical" evidence="7">
    <location>
        <begin position="327"/>
        <end position="350"/>
    </location>
</feature>
<dbReference type="STRING" id="1123008.GCA_000380985_03124"/>
<name>A0A101HKJ5_9BACT</name>
<gene>
    <name evidence="10" type="ORF">XD92_0241</name>
</gene>
<comment type="subcellular location">
    <subcellularLocation>
        <location evidence="1">Cell membrane</location>
        <topology evidence="1">Multi-pass membrane protein</topology>
    </subcellularLocation>
</comment>
<dbReference type="Proteomes" id="UP000053860">
    <property type="component" value="Unassembled WGS sequence"/>
</dbReference>
<keyword evidence="3" id="KW-1003">Cell membrane</keyword>
<evidence type="ECO:0000256" key="6">
    <source>
        <dbReference type="ARBA" id="ARBA00023136"/>
    </source>
</evidence>
<feature type="transmembrane region" description="Helical" evidence="7">
    <location>
        <begin position="26"/>
        <end position="51"/>
    </location>
</feature>
<dbReference type="PATRIC" id="fig|294710.3.peg.454"/>
<feature type="domain" description="ABC3 transporter permease C-terminal" evidence="8">
    <location>
        <begin position="283"/>
        <end position="408"/>
    </location>
</feature>
<evidence type="ECO:0000313" key="11">
    <source>
        <dbReference type="Proteomes" id="UP000053860"/>
    </source>
</evidence>
<protein>
    <submittedName>
        <fullName evidence="10">Uncharacterized protein</fullName>
    </submittedName>
</protein>
<dbReference type="InterPro" id="IPR025857">
    <property type="entry name" value="MacB_PCD"/>
</dbReference>
<dbReference type="Pfam" id="PF02687">
    <property type="entry name" value="FtsX"/>
    <property type="match status" value="1"/>
</dbReference>
<evidence type="ECO:0000259" key="9">
    <source>
        <dbReference type="Pfam" id="PF12704"/>
    </source>
</evidence>
<organism evidence="10 11">
    <name type="scientific">Proteiniphilum acetatigenes</name>
    <dbReference type="NCBI Taxonomy" id="294710"/>
    <lineage>
        <taxon>Bacteria</taxon>
        <taxon>Pseudomonadati</taxon>
        <taxon>Bacteroidota</taxon>
        <taxon>Bacteroidia</taxon>
        <taxon>Bacteroidales</taxon>
        <taxon>Dysgonomonadaceae</taxon>
        <taxon>Proteiniphilum</taxon>
    </lineage>
</organism>
<accession>A0A101HKJ5</accession>
<keyword evidence="4 7" id="KW-0812">Transmembrane</keyword>
<dbReference type="Pfam" id="PF12704">
    <property type="entry name" value="MacB_PCD"/>
    <property type="match status" value="1"/>
</dbReference>
<dbReference type="InterPro" id="IPR003838">
    <property type="entry name" value="ABC3_permease_C"/>
</dbReference>
<keyword evidence="6 7" id="KW-0472">Membrane</keyword>
<evidence type="ECO:0000256" key="5">
    <source>
        <dbReference type="ARBA" id="ARBA00022989"/>
    </source>
</evidence>
<evidence type="ECO:0000256" key="2">
    <source>
        <dbReference type="ARBA" id="ARBA00005236"/>
    </source>
</evidence>
<evidence type="ECO:0000259" key="8">
    <source>
        <dbReference type="Pfam" id="PF02687"/>
    </source>
</evidence>